<feature type="transmembrane region" description="Helical" evidence="5">
    <location>
        <begin position="58"/>
        <end position="75"/>
    </location>
</feature>
<feature type="transmembrane region" description="Helical" evidence="5">
    <location>
        <begin position="295"/>
        <end position="316"/>
    </location>
</feature>
<organism evidence="7 8">
    <name type="scientific">Acinetobacter piscicola</name>
    <dbReference type="NCBI Taxonomy" id="2006115"/>
    <lineage>
        <taxon>Bacteria</taxon>
        <taxon>Pseudomonadati</taxon>
        <taxon>Pseudomonadota</taxon>
        <taxon>Gammaproteobacteria</taxon>
        <taxon>Moraxellales</taxon>
        <taxon>Moraxellaceae</taxon>
        <taxon>Acinetobacter</taxon>
    </lineage>
</organism>
<feature type="transmembrane region" description="Helical" evidence="5">
    <location>
        <begin position="150"/>
        <end position="166"/>
    </location>
</feature>
<feature type="transmembrane region" description="Helical" evidence="5">
    <location>
        <begin position="32"/>
        <end position="49"/>
    </location>
</feature>
<keyword evidence="3 5" id="KW-1133">Transmembrane helix</keyword>
<evidence type="ECO:0000313" key="8">
    <source>
        <dbReference type="Proteomes" id="UP000593966"/>
    </source>
</evidence>
<feature type="transmembrane region" description="Helical" evidence="5">
    <location>
        <begin position="178"/>
        <end position="207"/>
    </location>
</feature>
<feature type="transmembrane region" description="Helical" evidence="5">
    <location>
        <begin position="7"/>
        <end position="26"/>
    </location>
</feature>
<keyword evidence="8" id="KW-1185">Reference proteome</keyword>
<comment type="subcellular location">
    <subcellularLocation>
        <location evidence="1">Membrane</location>
        <topology evidence="1">Multi-pass membrane protein</topology>
    </subcellularLocation>
</comment>
<dbReference type="PANTHER" id="PTHR37422">
    <property type="entry name" value="TEICHURONIC ACID BIOSYNTHESIS PROTEIN TUAE"/>
    <property type="match status" value="1"/>
</dbReference>
<reference evidence="7 8" key="1">
    <citation type="submission" date="2020-02" db="EMBL/GenBank/DDBJ databases">
        <title>Tigecycline-resistant Acinetobacter species from pigs and migratory birds.</title>
        <authorList>
            <person name="Chen C."/>
            <person name="Sun J."/>
            <person name="Liao X.-P."/>
            <person name="Liu Y.-H."/>
        </authorList>
    </citation>
    <scope>NUCLEOTIDE SEQUENCE [LARGE SCALE GENOMIC DNA]</scope>
    <source>
        <strain evidence="7 8">YH12207_T</strain>
    </source>
</reference>
<evidence type="ECO:0000313" key="7">
    <source>
        <dbReference type="EMBL" id="QOW47479.1"/>
    </source>
</evidence>
<evidence type="ECO:0000256" key="5">
    <source>
        <dbReference type="SAM" id="Phobius"/>
    </source>
</evidence>
<feature type="transmembrane region" description="Helical" evidence="5">
    <location>
        <begin position="81"/>
        <end position="97"/>
    </location>
</feature>
<keyword evidence="2 5" id="KW-0812">Transmembrane</keyword>
<evidence type="ECO:0000256" key="3">
    <source>
        <dbReference type="ARBA" id="ARBA00022989"/>
    </source>
</evidence>
<sequence>MENYMYYLCIIYLILFVLGKNFSYINNPFDEYRVFEIFLALISCIFILVRKINFSKETLFILSLIIIYFIFSYQYFDPYSIQDIILWLSIYFIYLSLYQEQYVESKINIAYSVLVLSSIFSCFFVFVSIFNYLNYNSWYDWQLNSGTRRIFDSFIIPIFWLCLYISQGERNRSYYYIFYFFIGLALFFSGARSALLSIFFPLIILIFLSKENRLSNIKIGIYLMLSFFVYFAVCKMHGIIYGIDNDLSISRFTTSKRYEIWEFMFKNWIDYPIFGVGGGFLAKEQFLYGHHSHNLFLRLIFEWGILGGIFLIFLLYKFYFLFKSNVSIILKMGVLSILIDAFFSGNFIYPATQVICVLFLAFSFSKIKVQHNLNNEYLSKILMVVYISFYLFLIFNFLWVDMSCIDCSSQDGRAAPFFWEHGASEHLKPNK</sequence>
<feature type="transmembrane region" description="Helical" evidence="5">
    <location>
        <begin position="351"/>
        <end position="369"/>
    </location>
</feature>
<keyword evidence="4 5" id="KW-0472">Membrane</keyword>
<dbReference type="InterPro" id="IPR007016">
    <property type="entry name" value="O-antigen_ligase-rel_domated"/>
</dbReference>
<feature type="domain" description="O-antigen ligase-related" evidence="6">
    <location>
        <begin position="179"/>
        <end position="312"/>
    </location>
</feature>
<evidence type="ECO:0000259" key="6">
    <source>
        <dbReference type="Pfam" id="PF04932"/>
    </source>
</evidence>
<name>A0A7S7AIZ3_9GAMM</name>
<feature type="transmembrane region" description="Helical" evidence="5">
    <location>
        <begin position="381"/>
        <end position="400"/>
    </location>
</feature>
<evidence type="ECO:0000256" key="1">
    <source>
        <dbReference type="ARBA" id="ARBA00004141"/>
    </source>
</evidence>
<gene>
    <name evidence="7" type="ORF">G0028_17200</name>
</gene>
<protein>
    <submittedName>
        <fullName evidence="7">O-antigen ligase family protein</fullName>
    </submittedName>
</protein>
<feature type="transmembrane region" description="Helical" evidence="5">
    <location>
        <begin position="219"/>
        <end position="243"/>
    </location>
</feature>
<dbReference type="Proteomes" id="UP000593966">
    <property type="component" value="Chromosome"/>
</dbReference>
<dbReference type="GO" id="GO:0016874">
    <property type="term" value="F:ligase activity"/>
    <property type="evidence" value="ECO:0007669"/>
    <property type="project" value="UniProtKB-KW"/>
</dbReference>
<dbReference type="AlphaFoldDB" id="A0A7S7AIZ3"/>
<dbReference type="PANTHER" id="PTHR37422:SF13">
    <property type="entry name" value="LIPOPOLYSACCHARIDE BIOSYNTHESIS PROTEIN PA4999-RELATED"/>
    <property type="match status" value="1"/>
</dbReference>
<dbReference type="RefSeq" id="WP_180047972.1">
    <property type="nucleotide sequence ID" value="NZ_CP048659.1"/>
</dbReference>
<feature type="transmembrane region" description="Helical" evidence="5">
    <location>
        <begin position="109"/>
        <end position="130"/>
    </location>
</feature>
<dbReference type="EMBL" id="CP048659">
    <property type="protein sequence ID" value="QOW47479.1"/>
    <property type="molecule type" value="Genomic_DNA"/>
</dbReference>
<proteinExistence type="predicted"/>
<keyword evidence="7" id="KW-0436">Ligase</keyword>
<dbReference type="GO" id="GO:0016020">
    <property type="term" value="C:membrane"/>
    <property type="evidence" value="ECO:0007669"/>
    <property type="project" value="UniProtKB-SubCell"/>
</dbReference>
<evidence type="ECO:0000256" key="2">
    <source>
        <dbReference type="ARBA" id="ARBA00022692"/>
    </source>
</evidence>
<accession>A0A7S7AIZ3</accession>
<dbReference type="InterPro" id="IPR051533">
    <property type="entry name" value="WaaL-like"/>
</dbReference>
<dbReference type="Pfam" id="PF04932">
    <property type="entry name" value="Wzy_C"/>
    <property type="match status" value="1"/>
</dbReference>
<evidence type="ECO:0000256" key="4">
    <source>
        <dbReference type="ARBA" id="ARBA00023136"/>
    </source>
</evidence>